<proteinExistence type="predicted"/>
<evidence type="ECO:0000313" key="3">
    <source>
        <dbReference type="Proteomes" id="UP000799302"/>
    </source>
</evidence>
<dbReference type="Pfam" id="PF24864">
    <property type="entry name" value="DUF7730"/>
    <property type="match status" value="1"/>
</dbReference>
<gene>
    <name evidence="2" type="ORF">BT63DRAFT_457196</name>
</gene>
<dbReference type="InterPro" id="IPR038883">
    <property type="entry name" value="AN11006-like"/>
</dbReference>
<protein>
    <recommendedName>
        <fullName evidence="1">DUF7730 domain-containing protein</fullName>
    </recommendedName>
</protein>
<dbReference type="PANTHER" id="PTHR42085">
    <property type="entry name" value="F-BOX DOMAIN-CONTAINING PROTEIN"/>
    <property type="match status" value="1"/>
</dbReference>
<dbReference type="EMBL" id="MU004237">
    <property type="protein sequence ID" value="KAF2667895.1"/>
    <property type="molecule type" value="Genomic_DNA"/>
</dbReference>
<keyword evidence="3" id="KW-1185">Reference proteome</keyword>
<dbReference type="OrthoDB" id="2951834at2759"/>
<accession>A0A6A6U6L3</accession>
<name>A0A6A6U6L3_9PEZI</name>
<evidence type="ECO:0000313" key="2">
    <source>
        <dbReference type="EMBL" id="KAF2667895.1"/>
    </source>
</evidence>
<sequence>MARQQPSDYSAFLHKLPLELRWMVYKHLLVPSTEILTKPKLKKRAPVIRVLPDGITGIDVDDKTRHIHPQILSTCKQIFEEAEPILYGHTAFSLHECGSAVWRSLAMGGIPNELRLCTVNFIKILYIDVNRSVFDSSLTTLLEHFPCLRTVQAVTTWPTMCLKTFLNGTRKPNNLEVFQELSQLPQIKHLTCSFHLDPEIMWNFVYDGDFDDILESWCSDAFDAHQAAVYSGNELVYSFTFHRYWMKQIQQEMSKRDVLNGVPLAWRFGTEVTIERGPTPFVELTVNVVQSHIPCEAMGHWGEMSRLEEL</sequence>
<organism evidence="2 3">
    <name type="scientific">Microthyrium microscopicum</name>
    <dbReference type="NCBI Taxonomy" id="703497"/>
    <lineage>
        <taxon>Eukaryota</taxon>
        <taxon>Fungi</taxon>
        <taxon>Dikarya</taxon>
        <taxon>Ascomycota</taxon>
        <taxon>Pezizomycotina</taxon>
        <taxon>Dothideomycetes</taxon>
        <taxon>Dothideomycetes incertae sedis</taxon>
        <taxon>Microthyriales</taxon>
        <taxon>Microthyriaceae</taxon>
        <taxon>Microthyrium</taxon>
    </lineage>
</organism>
<feature type="domain" description="DUF7730" evidence="1">
    <location>
        <begin position="7"/>
        <end position="101"/>
    </location>
</feature>
<dbReference type="InterPro" id="IPR056632">
    <property type="entry name" value="DUF7730"/>
</dbReference>
<dbReference type="Proteomes" id="UP000799302">
    <property type="component" value="Unassembled WGS sequence"/>
</dbReference>
<dbReference type="AlphaFoldDB" id="A0A6A6U6L3"/>
<dbReference type="PANTHER" id="PTHR42085:SF1">
    <property type="entry name" value="F-BOX DOMAIN-CONTAINING PROTEIN"/>
    <property type="match status" value="1"/>
</dbReference>
<reference evidence="2" key="1">
    <citation type="journal article" date="2020" name="Stud. Mycol.">
        <title>101 Dothideomycetes genomes: a test case for predicting lifestyles and emergence of pathogens.</title>
        <authorList>
            <person name="Haridas S."/>
            <person name="Albert R."/>
            <person name="Binder M."/>
            <person name="Bloem J."/>
            <person name="Labutti K."/>
            <person name="Salamov A."/>
            <person name="Andreopoulos B."/>
            <person name="Baker S."/>
            <person name="Barry K."/>
            <person name="Bills G."/>
            <person name="Bluhm B."/>
            <person name="Cannon C."/>
            <person name="Castanera R."/>
            <person name="Culley D."/>
            <person name="Daum C."/>
            <person name="Ezra D."/>
            <person name="Gonzalez J."/>
            <person name="Henrissat B."/>
            <person name="Kuo A."/>
            <person name="Liang C."/>
            <person name="Lipzen A."/>
            <person name="Lutzoni F."/>
            <person name="Magnuson J."/>
            <person name="Mondo S."/>
            <person name="Nolan M."/>
            <person name="Ohm R."/>
            <person name="Pangilinan J."/>
            <person name="Park H.-J."/>
            <person name="Ramirez L."/>
            <person name="Alfaro M."/>
            <person name="Sun H."/>
            <person name="Tritt A."/>
            <person name="Yoshinaga Y."/>
            <person name="Zwiers L.-H."/>
            <person name="Turgeon B."/>
            <person name="Goodwin S."/>
            <person name="Spatafora J."/>
            <person name="Crous P."/>
            <person name="Grigoriev I."/>
        </authorList>
    </citation>
    <scope>NUCLEOTIDE SEQUENCE</scope>
    <source>
        <strain evidence="2">CBS 115976</strain>
    </source>
</reference>
<evidence type="ECO:0000259" key="1">
    <source>
        <dbReference type="Pfam" id="PF24864"/>
    </source>
</evidence>